<dbReference type="Pfam" id="PF10686">
    <property type="entry name" value="YAcAr"/>
    <property type="match status" value="1"/>
</dbReference>
<accession>A0A498CRF3</accession>
<dbReference type="InterPro" id="IPR019627">
    <property type="entry name" value="YAcAr"/>
</dbReference>
<organism evidence="2 3">
    <name type="scientific">Anaerotruncus massiliensis</name>
    <name type="common">ex Liu et al. 2021</name>
    <dbReference type="NCBI Taxonomy" id="2321404"/>
    <lineage>
        <taxon>Bacteria</taxon>
        <taxon>Bacillati</taxon>
        <taxon>Bacillota</taxon>
        <taxon>Clostridia</taxon>
        <taxon>Eubacteriales</taxon>
        <taxon>Oscillospiraceae</taxon>
        <taxon>Anaerotruncus</taxon>
    </lineage>
</organism>
<protein>
    <submittedName>
        <fullName evidence="2">DUF2493 domain-containing protein</fullName>
    </submittedName>
</protein>
<evidence type="ECO:0000259" key="1">
    <source>
        <dbReference type="Pfam" id="PF10686"/>
    </source>
</evidence>
<name>A0A498CRF3_9FIRM</name>
<comment type="caution">
    <text evidence="2">The sequence shown here is derived from an EMBL/GenBank/DDBJ whole genome shotgun (WGS) entry which is preliminary data.</text>
</comment>
<proteinExistence type="predicted"/>
<gene>
    <name evidence="2" type="ORF">D4A47_01945</name>
</gene>
<dbReference type="AlphaFoldDB" id="A0A498CRF3"/>
<dbReference type="Gene3D" id="3.40.50.450">
    <property type="match status" value="1"/>
</dbReference>
<sequence>MEMRVAIIGSREIYGYGLDELISHIPQNASELVSGGAAGVDALAEQAAGRLGLPIRVFRPDYDRDGRFAPLVRNSEIVGYADLVLAFWDGRSRGTADTLRKCVETSTPFRIIHIP</sequence>
<evidence type="ECO:0000313" key="3">
    <source>
        <dbReference type="Proteomes" id="UP000276301"/>
    </source>
</evidence>
<keyword evidence="3" id="KW-1185">Reference proteome</keyword>
<evidence type="ECO:0000313" key="2">
    <source>
        <dbReference type="EMBL" id="RLL14766.1"/>
    </source>
</evidence>
<dbReference type="Proteomes" id="UP000276301">
    <property type="component" value="Unassembled WGS sequence"/>
</dbReference>
<dbReference type="EMBL" id="RCHT01000001">
    <property type="protein sequence ID" value="RLL14766.1"/>
    <property type="molecule type" value="Genomic_DNA"/>
</dbReference>
<feature type="domain" description="YspA cpYpsA-related SLOG" evidence="1">
    <location>
        <begin position="3"/>
        <end position="63"/>
    </location>
</feature>
<dbReference type="SUPFAM" id="SSF102405">
    <property type="entry name" value="MCP/YpsA-like"/>
    <property type="match status" value="1"/>
</dbReference>
<reference evidence="2 3" key="1">
    <citation type="submission" date="2018-10" db="EMBL/GenBank/DDBJ databases">
        <title>Anaerotruncus faecis sp. nov., isolated from human feces.</title>
        <authorList>
            <person name="Wang Y.-J."/>
        </authorList>
    </citation>
    <scope>NUCLEOTIDE SEQUENCE [LARGE SCALE GENOMIC DNA]</scope>
    <source>
        <strain evidence="2 3">22A2-44</strain>
    </source>
</reference>